<feature type="transmembrane region" description="Helical" evidence="1">
    <location>
        <begin position="228"/>
        <end position="245"/>
    </location>
</feature>
<feature type="transmembrane region" description="Helical" evidence="1">
    <location>
        <begin position="480"/>
        <end position="504"/>
    </location>
</feature>
<feature type="transmembrane region" description="Helical" evidence="1">
    <location>
        <begin position="273"/>
        <end position="290"/>
    </location>
</feature>
<keyword evidence="1" id="KW-0812">Transmembrane</keyword>
<feature type="transmembrane region" description="Helical" evidence="1">
    <location>
        <begin position="80"/>
        <end position="101"/>
    </location>
</feature>
<gene>
    <name evidence="2" type="ORF">BN1356_01422</name>
</gene>
<dbReference type="STRING" id="1608583.BN1356_01422"/>
<dbReference type="RefSeq" id="WP_093650668.1">
    <property type="nucleotide sequence ID" value="NZ_CTEN01000003.1"/>
</dbReference>
<dbReference type="Proteomes" id="UP000198604">
    <property type="component" value="Unassembled WGS sequence"/>
</dbReference>
<keyword evidence="3" id="KW-1185">Reference proteome</keyword>
<keyword evidence="1" id="KW-0472">Membrane</keyword>
<feature type="transmembrane region" description="Helical" evidence="1">
    <location>
        <begin position="205"/>
        <end position="222"/>
    </location>
</feature>
<evidence type="ECO:0000256" key="1">
    <source>
        <dbReference type="SAM" id="Phobius"/>
    </source>
</evidence>
<evidence type="ECO:0000313" key="3">
    <source>
        <dbReference type="Proteomes" id="UP000198604"/>
    </source>
</evidence>
<accession>A0A0E4CSY2</accession>
<feature type="transmembrane region" description="Helical" evidence="1">
    <location>
        <begin position="174"/>
        <end position="193"/>
    </location>
</feature>
<protein>
    <submittedName>
        <fullName evidence="2">Membrane protein</fullName>
    </submittedName>
</protein>
<feature type="transmembrane region" description="Helical" evidence="1">
    <location>
        <begin position="12"/>
        <end position="29"/>
    </location>
</feature>
<evidence type="ECO:0000313" key="2">
    <source>
        <dbReference type="EMBL" id="CQR25078.1"/>
    </source>
</evidence>
<keyword evidence="1" id="KW-1133">Transmembrane helix</keyword>
<name>A0A0E4CSY2_9STRE</name>
<proteinExistence type="predicted"/>
<feature type="transmembrane region" description="Helical" evidence="1">
    <location>
        <begin position="41"/>
        <end position="60"/>
    </location>
</feature>
<organism evidence="2 3">
    <name type="scientific">Streptococcus varani</name>
    <dbReference type="NCBI Taxonomy" id="1608583"/>
    <lineage>
        <taxon>Bacteria</taxon>
        <taxon>Bacillati</taxon>
        <taxon>Bacillota</taxon>
        <taxon>Bacilli</taxon>
        <taxon>Lactobacillales</taxon>
        <taxon>Streptococcaceae</taxon>
        <taxon>Streptococcus</taxon>
    </lineage>
</organism>
<reference evidence="3" key="1">
    <citation type="submission" date="2015-03" db="EMBL/GenBank/DDBJ databases">
        <authorList>
            <person name="Urmite Genomes"/>
        </authorList>
    </citation>
    <scope>NUCLEOTIDE SEQUENCE [LARGE SCALE GENOMIC DNA]</scope>
    <source>
        <strain evidence="3">FF10</strain>
    </source>
</reference>
<dbReference type="AlphaFoldDB" id="A0A0E4CSY2"/>
<dbReference type="EMBL" id="CTEN01000003">
    <property type="protein sequence ID" value="CQR25078.1"/>
    <property type="molecule type" value="Genomic_DNA"/>
</dbReference>
<feature type="transmembrane region" description="Helical" evidence="1">
    <location>
        <begin position="148"/>
        <end position="168"/>
    </location>
</feature>
<sequence length="517" mass="60766">MMKRLLNFGNTIFFTMTVFWLYFAFRYAFEFVSIDLVTMTPITAGMMVIVTIMVFLTFTFKQYVFSTLKKIYELMVDHKAWVLALLTFFQIFILFTSGGLARADTTILYQLATDPNFAKESIYISNYPNNFLFLIYLKVIFRISPENLVFNLSLLNIFFVNASLMFSYQLVKEYFQEYVANSYFILYILLFALQPQFIYTYTDPITLFFVVLLCVVLSYLVKNWENQKIFYLTSLGLGLVISVCYNLRPPTVIYVLALFVVLISVKRKTQFSLKKIATVTLIAFSMFYVSNKSLNLLLEKQDFVLYKDNYSRNLLYYVDLGLTYGGNYHHEIPQEIVAATNDNLNDLVKKDIKRRLDDYTTESFIGHLYYKYYWITGEGMFGWYQEQVLSEESTLQMPWIQGIMNAAFARKIRTIIYATGQNFKIQAIFFQMIWIVTVIGVLIYSFLFKSSPYHIALWLQITLFGGFLFLMIFEGGRTRYLIQFLPPIILLSSLGWEQMISYFYQVKKFNLSKKAEL</sequence>
<feature type="transmembrane region" description="Helical" evidence="1">
    <location>
        <begin position="453"/>
        <end position="473"/>
    </location>
</feature>
<dbReference type="OrthoDB" id="5695313at2"/>
<feature type="transmembrane region" description="Helical" evidence="1">
    <location>
        <begin position="427"/>
        <end position="447"/>
    </location>
</feature>